<evidence type="ECO:0000256" key="1">
    <source>
        <dbReference type="SAM" id="MobiDB-lite"/>
    </source>
</evidence>
<protein>
    <submittedName>
        <fullName evidence="2">Uncharacterized protein</fullName>
    </submittedName>
</protein>
<accession>A0A2I0KX14</accession>
<feature type="region of interest" description="Disordered" evidence="1">
    <location>
        <begin position="40"/>
        <end position="76"/>
    </location>
</feature>
<dbReference type="Proteomes" id="UP000233551">
    <property type="component" value="Unassembled WGS sequence"/>
</dbReference>
<organism evidence="2 3">
    <name type="scientific">Punica granatum</name>
    <name type="common">Pomegranate</name>
    <dbReference type="NCBI Taxonomy" id="22663"/>
    <lineage>
        <taxon>Eukaryota</taxon>
        <taxon>Viridiplantae</taxon>
        <taxon>Streptophyta</taxon>
        <taxon>Embryophyta</taxon>
        <taxon>Tracheophyta</taxon>
        <taxon>Spermatophyta</taxon>
        <taxon>Magnoliopsida</taxon>
        <taxon>eudicotyledons</taxon>
        <taxon>Gunneridae</taxon>
        <taxon>Pentapetalae</taxon>
        <taxon>rosids</taxon>
        <taxon>malvids</taxon>
        <taxon>Myrtales</taxon>
        <taxon>Lythraceae</taxon>
        <taxon>Punica</taxon>
    </lineage>
</organism>
<feature type="compositionally biased region" description="Basic and acidic residues" evidence="1">
    <location>
        <begin position="48"/>
        <end position="68"/>
    </location>
</feature>
<reference evidence="2 3" key="1">
    <citation type="submission" date="2017-11" db="EMBL/GenBank/DDBJ databases">
        <title>De-novo sequencing of pomegranate (Punica granatum L.) genome.</title>
        <authorList>
            <person name="Akparov Z."/>
            <person name="Amiraslanov A."/>
            <person name="Hajiyeva S."/>
            <person name="Abbasov M."/>
            <person name="Kaur K."/>
            <person name="Hamwieh A."/>
            <person name="Solovyev V."/>
            <person name="Salamov A."/>
            <person name="Braich B."/>
            <person name="Kosarev P."/>
            <person name="Mahmoud A."/>
            <person name="Hajiyev E."/>
            <person name="Babayeva S."/>
            <person name="Izzatullayeva V."/>
            <person name="Mammadov A."/>
            <person name="Mammadov A."/>
            <person name="Sharifova S."/>
            <person name="Ojaghi J."/>
            <person name="Eynullazada K."/>
            <person name="Bayramov B."/>
            <person name="Abdulazimova A."/>
            <person name="Shahmuradov I."/>
        </authorList>
    </citation>
    <scope>NUCLEOTIDE SEQUENCE [LARGE SCALE GENOMIC DNA]</scope>
    <source>
        <strain evidence="3">cv. AG2017</strain>
        <tissue evidence="2">Leaf</tissue>
    </source>
</reference>
<dbReference type="EMBL" id="PGOL01000304">
    <property type="protein sequence ID" value="PKI72989.1"/>
    <property type="molecule type" value="Genomic_DNA"/>
</dbReference>
<name>A0A2I0KX14_PUNGR</name>
<dbReference type="AlphaFoldDB" id="A0A2I0KX14"/>
<evidence type="ECO:0000313" key="3">
    <source>
        <dbReference type="Proteomes" id="UP000233551"/>
    </source>
</evidence>
<feature type="non-terminal residue" evidence="2">
    <location>
        <position position="1"/>
    </location>
</feature>
<gene>
    <name evidence="2" type="ORF">CRG98_006689</name>
</gene>
<sequence>ESRRWRARQAARLTWDSTSGGDGGDRRAATAVEWRLSRQGGNYGGSAVRERGVHEYRIQPEPVGKDRTGTGTRPLG</sequence>
<evidence type="ECO:0000313" key="2">
    <source>
        <dbReference type="EMBL" id="PKI72989.1"/>
    </source>
</evidence>
<proteinExistence type="predicted"/>
<feature type="region of interest" description="Disordered" evidence="1">
    <location>
        <begin position="1"/>
        <end position="27"/>
    </location>
</feature>
<keyword evidence="3" id="KW-1185">Reference proteome</keyword>
<comment type="caution">
    <text evidence="2">The sequence shown here is derived from an EMBL/GenBank/DDBJ whole genome shotgun (WGS) entry which is preliminary data.</text>
</comment>